<comment type="caution">
    <text evidence="1">The sequence shown here is derived from an EMBL/GenBank/DDBJ whole genome shotgun (WGS) entry which is preliminary data.</text>
</comment>
<dbReference type="RefSeq" id="WP_106167089.1">
    <property type="nucleotide sequence ID" value="NZ_JAVKZF010000001.1"/>
</dbReference>
<organism evidence="1 2">
    <name type="scientific">Chroococcidiopsis cubana SAG 39.79</name>
    <dbReference type="NCBI Taxonomy" id="388085"/>
    <lineage>
        <taxon>Bacteria</taxon>
        <taxon>Bacillati</taxon>
        <taxon>Cyanobacteriota</taxon>
        <taxon>Cyanophyceae</taxon>
        <taxon>Chroococcidiopsidales</taxon>
        <taxon>Chroococcidiopsidaceae</taxon>
        <taxon>Chroococcidiopsis</taxon>
    </lineage>
</organism>
<dbReference type="Proteomes" id="UP000282574">
    <property type="component" value="Unassembled WGS sequence"/>
</dbReference>
<gene>
    <name evidence="1" type="ORF">DSM107010_40750</name>
</gene>
<dbReference type="EMBL" id="RSCK01000039">
    <property type="protein sequence ID" value="RUT10622.1"/>
    <property type="molecule type" value="Genomic_DNA"/>
</dbReference>
<protein>
    <submittedName>
        <fullName evidence="1">Uncharacterized protein</fullName>
    </submittedName>
</protein>
<reference evidence="1 2" key="1">
    <citation type="journal article" date="2019" name="Genome Biol. Evol.">
        <title>Day and night: Metabolic profiles and evolutionary relationships of six axenic non-marine cyanobacteria.</title>
        <authorList>
            <person name="Will S.E."/>
            <person name="Henke P."/>
            <person name="Boedeker C."/>
            <person name="Huang S."/>
            <person name="Brinkmann H."/>
            <person name="Rohde M."/>
            <person name="Jarek M."/>
            <person name="Friedl T."/>
            <person name="Seufert S."/>
            <person name="Schumacher M."/>
            <person name="Overmann J."/>
            <person name="Neumann-Schaal M."/>
            <person name="Petersen J."/>
        </authorList>
    </citation>
    <scope>NUCLEOTIDE SEQUENCE [LARGE SCALE GENOMIC DNA]</scope>
    <source>
        <strain evidence="1 2">SAG 39.79</strain>
    </source>
</reference>
<sequence length="296" mass="33891">MNTKVWLIQPQPCLPNINLIELSKQSFGNAFLKAAQVLCQQLEQIELILGTTKDFTKKLFNLAILGLFSKMHRIYYSYILLKIHQDEIGSQFLLEHLVETAVTLTYLLEGAGEYVVSEYISASLYQAQSLLVDVKKQLQKVPNHPDLLILKDELEAFIAQQQEHDAEPEFPTDSEAYLWGPQEADTTFKRGAIVGLNFLTNPARQIALKIVPASWLDLQLNYLNSFTTSSCTKVNPEPNFTCVRDATHLCLHATQSFLEEAIEHQNINYPGIKHQQEILNLLYEWFHNAHHVYQLH</sequence>
<accession>A0AB37UGC2</accession>
<evidence type="ECO:0000313" key="2">
    <source>
        <dbReference type="Proteomes" id="UP000282574"/>
    </source>
</evidence>
<evidence type="ECO:0000313" key="1">
    <source>
        <dbReference type="EMBL" id="RUT10622.1"/>
    </source>
</evidence>
<proteinExistence type="predicted"/>
<dbReference type="AlphaFoldDB" id="A0AB37UGC2"/>
<name>A0AB37UGC2_9CYAN</name>
<keyword evidence="2" id="KW-1185">Reference proteome</keyword>